<organism evidence="2 3">
    <name type="scientific">Candidatus Kutchimonas denitrificans</name>
    <dbReference type="NCBI Taxonomy" id="3056748"/>
    <lineage>
        <taxon>Bacteria</taxon>
        <taxon>Pseudomonadati</taxon>
        <taxon>Gemmatimonadota</taxon>
        <taxon>Gemmatimonadia</taxon>
        <taxon>Candidatus Palauibacterales</taxon>
        <taxon>Candidatus Palauibacteraceae</taxon>
        <taxon>Candidatus Kutchimonas</taxon>
    </lineage>
</organism>
<feature type="signal peptide" evidence="1">
    <location>
        <begin position="1"/>
        <end position="21"/>
    </location>
</feature>
<sequence length="272" mass="29397">MRFSKILGLAILTLTATPAAGQYRVTDVQTYRFVSEYGNAAGLWVNPAASGYFNASLLGGHVAFDRPEDRSWKAGQYLIGLQWGPVGFGYGHDEYRDPGRAPQGDSYTLSVGLATRGNGFGVTRTWRTVGDADGSWDLGYLFVAPSGFSLGLTWRDIGSPVVRDTLLDERVVGAVTFREPETGRFSLSAQGDYRTTGDFRAFRIGGSWRVIPQLEFLALAEWNGDGDFESFRIGVNLHGTSTRATGVAGLESGGDVRSGSLGVSFLGRRGDR</sequence>
<feature type="chain" id="PRO_5041904273" description="Cellulose biosynthesis protein BcsS" evidence="1">
    <location>
        <begin position="22"/>
        <end position="272"/>
    </location>
</feature>
<dbReference type="Proteomes" id="UP000702544">
    <property type="component" value="Unassembled WGS sequence"/>
</dbReference>
<name>A0AAE4ZDA7_9BACT</name>
<dbReference type="AlphaFoldDB" id="A0AAE4ZDA7"/>
<accession>A0AAE4ZDA7</accession>
<gene>
    <name evidence="2" type="ORF">GWO12_13725</name>
</gene>
<evidence type="ECO:0008006" key="4">
    <source>
        <dbReference type="Google" id="ProtNLM"/>
    </source>
</evidence>
<keyword evidence="1" id="KW-0732">Signal</keyword>
<evidence type="ECO:0000256" key="1">
    <source>
        <dbReference type="SAM" id="SignalP"/>
    </source>
</evidence>
<evidence type="ECO:0000313" key="3">
    <source>
        <dbReference type="Proteomes" id="UP000702544"/>
    </source>
</evidence>
<dbReference type="EMBL" id="JAACAK010000113">
    <property type="protein sequence ID" value="NIR76150.1"/>
    <property type="molecule type" value="Genomic_DNA"/>
</dbReference>
<evidence type="ECO:0000313" key="2">
    <source>
        <dbReference type="EMBL" id="NIR76150.1"/>
    </source>
</evidence>
<comment type="caution">
    <text evidence="2">The sequence shown here is derived from an EMBL/GenBank/DDBJ whole genome shotgun (WGS) entry which is preliminary data.</text>
</comment>
<protein>
    <recommendedName>
        <fullName evidence="4">Cellulose biosynthesis protein BcsS</fullName>
    </recommendedName>
</protein>
<reference evidence="2 3" key="1">
    <citation type="submission" date="2020-01" db="EMBL/GenBank/DDBJ databases">
        <title>Genomes assembled from Gulf of Kutch pelagic sediment metagenomes.</title>
        <authorList>
            <person name="Chandrashekar M."/>
            <person name="Mahajan M.S."/>
            <person name="Dave K.J."/>
            <person name="Vatsa P."/>
            <person name="Nathani N.M."/>
        </authorList>
    </citation>
    <scope>NUCLEOTIDE SEQUENCE [LARGE SCALE GENOMIC DNA]</scope>
    <source>
        <strain evidence="2">KS3-K002</strain>
    </source>
</reference>
<proteinExistence type="predicted"/>